<dbReference type="RefSeq" id="WP_166401484.1">
    <property type="nucleotide sequence ID" value="NZ_JAANHS010000001.1"/>
</dbReference>
<evidence type="ECO:0000313" key="5">
    <source>
        <dbReference type="Proteomes" id="UP001515660"/>
    </source>
</evidence>
<dbReference type="GO" id="GO:0008483">
    <property type="term" value="F:transaminase activity"/>
    <property type="evidence" value="ECO:0007669"/>
    <property type="project" value="UniProtKB-KW"/>
</dbReference>
<keyword evidence="2 3" id="KW-0663">Pyridoxal phosphate</keyword>
<evidence type="ECO:0000256" key="3">
    <source>
        <dbReference type="RuleBase" id="RU003560"/>
    </source>
</evidence>
<accession>A0ABX0G2M3</accession>
<dbReference type="Gene3D" id="3.90.1150.10">
    <property type="entry name" value="Aspartate Aminotransferase, domain 1"/>
    <property type="match status" value="1"/>
</dbReference>
<keyword evidence="4" id="KW-0032">Aminotransferase</keyword>
<comment type="similarity">
    <text evidence="1 3">Belongs to the class-III pyridoxal-phosphate-dependent aminotransferase family.</text>
</comment>
<dbReference type="PANTHER" id="PTHR43094:SF1">
    <property type="entry name" value="AMINOTRANSFERASE CLASS-III"/>
    <property type="match status" value="1"/>
</dbReference>
<keyword evidence="5" id="KW-1185">Reference proteome</keyword>
<dbReference type="InterPro" id="IPR015421">
    <property type="entry name" value="PyrdxlP-dep_Trfase_major"/>
</dbReference>
<dbReference type="EMBL" id="JAANHS010000001">
    <property type="protein sequence ID" value="NHB75446.1"/>
    <property type="molecule type" value="Genomic_DNA"/>
</dbReference>
<dbReference type="PANTHER" id="PTHR43094">
    <property type="entry name" value="AMINOTRANSFERASE"/>
    <property type="match status" value="1"/>
</dbReference>
<organism evidence="4 5">
    <name type="scientific">Rhodobacter calidifons</name>
    <dbReference type="NCBI Taxonomy" id="2715277"/>
    <lineage>
        <taxon>Bacteria</taxon>
        <taxon>Pseudomonadati</taxon>
        <taxon>Pseudomonadota</taxon>
        <taxon>Alphaproteobacteria</taxon>
        <taxon>Rhodobacterales</taxon>
        <taxon>Rhodobacter group</taxon>
        <taxon>Rhodobacter</taxon>
    </lineage>
</organism>
<keyword evidence="4" id="KW-0808">Transferase</keyword>
<dbReference type="CDD" id="cd00610">
    <property type="entry name" value="OAT_like"/>
    <property type="match status" value="1"/>
</dbReference>
<comment type="caution">
    <text evidence="4">The sequence shown here is derived from an EMBL/GenBank/DDBJ whole genome shotgun (WGS) entry which is preliminary data.</text>
</comment>
<proteinExistence type="inferred from homology"/>
<dbReference type="Proteomes" id="UP001515660">
    <property type="component" value="Unassembled WGS sequence"/>
</dbReference>
<gene>
    <name evidence="4" type="ORF">G8O29_01660</name>
</gene>
<evidence type="ECO:0000313" key="4">
    <source>
        <dbReference type="EMBL" id="NHB75446.1"/>
    </source>
</evidence>
<dbReference type="InterPro" id="IPR005814">
    <property type="entry name" value="Aminotrans_3"/>
</dbReference>
<dbReference type="Pfam" id="PF00202">
    <property type="entry name" value="Aminotran_3"/>
    <property type="match status" value="1"/>
</dbReference>
<protein>
    <submittedName>
        <fullName evidence="4">Aminotransferase class III-fold pyridoxal phosphate-dependent enzyme</fullName>
    </submittedName>
</protein>
<reference evidence="4 5" key="1">
    <citation type="journal article" date="2022" name="Microorganisms">
        <title>Genome Sequence and Characterization of a Xanthorhodopsin-Containing, Aerobic Anoxygenic Phototrophic Rhodobacter Species, Isolated from Mesophilic Conditions at Yellowstone National Park.</title>
        <authorList>
            <person name="Kyndt J.A."/>
            <person name="Robertson S."/>
            <person name="Shoffstall I.B."/>
            <person name="Ramaley R.F."/>
            <person name="Meyer T.E."/>
        </authorList>
    </citation>
    <scope>NUCLEOTIDE SEQUENCE [LARGE SCALE GENOMIC DNA]</scope>
    <source>
        <strain evidence="4 5">M37P</strain>
    </source>
</reference>
<evidence type="ECO:0000256" key="2">
    <source>
        <dbReference type="ARBA" id="ARBA00022898"/>
    </source>
</evidence>
<name>A0ABX0G2M3_9RHOB</name>
<dbReference type="InterPro" id="IPR015422">
    <property type="entry name" value="PyrdxlP-dep_Trfase_small"/>
</dbReference>
<sequence>MPRPSANDITQDRLPKISHGRGVYLWDVEGRQYVDGSGGPAVFSIGHGDPRVNAAVAAQMEKVAYGYRYLFSSDPLEEMSDMLRRSTGLAEMVYTTSGSEAVESAVKIALQYHYDRGDPARVKFIARKRSWHGNTLMATALSGFEERQRAFAGALPVVGRVSAANAYRLPEGVSREGLVAHLAAELEAEILRLGPETVAGFIFEPVVGAAGGALPAPEGYAKAVAEVCRRHGVLVICDEVMCGSGRTGVWRASEEDGITADIITVAKSLSGGYLPLGAAIYSREIAEVMAAGHGGPLTGHTYTGHTACLAAGVAVQKIVAEEGLLARIRDKGPRWQAELRARLGHLPQVGDVRGRGYFIGVEVVADPATKAPFEASLGVNGRIRAEGLRRGLICYPSGGNADGVAGDTVILAPPFNATDGELDEIADKLVATLETVLNGVA</sequence>
<dbReference type="SUPFAM" id="SSF53383">
    <property type="entry name" value="PLP-dependent transferases"/>
    <property type="match status" value="1"/>
</dbReference>
<dbReference type="InterPro" id="IPR015424">
    <property type="entry name" value="PyrdxlP-dep_Trfase"/>
</dbReference>
<dbReference type="Gene3D" id="3.40.640.10">
    <property type="entry name" value="Type I PLP-dependent aspartate aminotransferase-like (Major domain)"/>
    <property type="match status" value="1"/>
</dbReference>
<evidence type="ECO:0000256" key="1">
    <source>
        <dbReference type="ARBA" id="ARBA00008954"/>
    </source>
</evidence>